<feature type="site" description="Interaction with DNA" evidence="10">
    <location>
        <position position="141"/>
    </location>
</feature>
<dbReference type="InterPro" id="IPR013498">
    <property type="entry name" value="Topo_IA_Znf"/>
</dbReference>
<dbReference type="PROSITE" id="PS00396">
    <property type="entry name" value="TOPO_IA_1"/>
    <property type="match status" value="1"/>
</dbReference>
<comment type="catalytic activity">
    <reaction evidence="1 10">
        <text>ATP-independent breakage of single-stranded DNA, followed by passage and rejoining.</text>
        <dbReference type="EC" id="5.6.2.1"/>
    </reaction>
</comment>
<evidence type="ECO:0000256" key="11">
    <source>
        <dbReference type="SAM" id="MobiDB-lite"/>
    </source>
</evidence>
<dbReference type="Proteomes" id="UP000319897">
    <property type="component" value="Unassembled WGS sequence"/>
</dbReference>
<keyword evidence="15" id="KW-1185">Reference proteome</keyword>
<dbReference type="InterPro" id="IPR034149">
    <property type="entry name" value="TOPRIM_TopoI"/>
</dbReference>
<dbReference type="InterPro" id="IPR005733">
    <property type="entry name" value="TopoI_bac-type"/>
</dbReference>
<dbReference type="PROSITE" id="PS52039">
    <property type="entry name" value="TOPO_IA_2"/>
    <property type="match status" value="1"/>
</dbReference>
<dbReference type="InterPro" id="IPR013824">
    <property type="entry name" value="Topo_IA_cen_sub1"/>
</dbReference>
<keyword evidence="4" id="KW-0863">Zinc-finger</keyword>
<dbReference type="PANTHER" id="PTHR42785:SF1">
    <property type="entry name" value="DNA TOPOISOMERASE"/>
    <property type="match status" value="1"/>
</dbReference>
<evidence type="ECO:0000313" key="15">
    <source>
        <dbReference type="Proteomes" id="UP000319897"/>
    </source>
</evidence>
<dbReference type="InterPro" id="IPR023406">
    <property type="entry name" value="Topo_IA_AS"/>
</dbReference>
<feature type="site" description="Interaction with DNA" evidence="10">
    <location>
        <position position="488"/>
    </location>
</feature>
<dbReference type="Pfam" id="PF13368">
    <property type="entry name" value="Toprim_C_rpt"/>
    <property type="match status" value="3"/>
</dbReference>
<keyword evidence="7 10" id="KW-0799">Topoisomerase</keyword>
<dbReference type="RefSeq" id="WP_140928378.1">
    <property type="nucleotide sequence ID" value="NZ_VFSU01000026.1"/>
</dbReference>
<feature type="site" description="Interaction with DNA" evidence="10">
    <location>
        <position position="142"/>
    </location>
</feature>
<dbReference type="Pfam" id="PF01751">
    <property type="entry name" value="Toprim"/>
    <property type="match status" value="1"/>
</dbReference>
<dbReference type="Gene3D" id="3.30.65.10">
    <property type="entry name" value="Bacterial Topoisomerase I, domain 1"/>
    <property type="match status" value="1"/>
</dbReference>
<dbReference type="EC" id="5.6.2.1" evidence="10"/>
<comment type="subunit">
    <text evidence="10">Monomer.</text>
</comment>
<evidence type="ECO:0000256" key="2">
    <source>
        <dbReference type="ARBA" id="ARBA00009446"/>
    </source>
</evidence>
<feature type="site" description="Interaction with DNA" evidence="10">
    <location>
        <position position="157"/>
    </location>
</feature>
<dbReference type="InterPro" id="IPR003601">
    <property type="entry name" value="Topo_IA_2"/>
</dbReference>
<feature type="domain" description="Toprim" evidence="12">
    <location>
        <begin position="1"/>
        <end position="113"/>
    </location>
</feature>
<keyword evidence="8 10" id="KW-0238">DNA-binding</keyword>
<dbReference type="SUPFAM" id="SSF56712">
    <property type="entry name" value="Prokaryotic type I DNA topoisomerase"/>
    <property type="match status" value="1"/>
</dbReference>
<dbReference type="GO" id="GO:0003917">
    <property type="term" value="F:DNA topoisomerase type I (single strand cut, ATP-independent) activity"/>
    <property type="evidence" value="ECO:0007669"/>
    <property type="project" value="UniProtKB-UniRule"/>
</dbReference>
<feature type="region of interest" description="Interaction with DNA" evidence="10">
    <location>
        <begin position="165"/>
        <end position="170"/>
    </location>
</feature>
<feature type="active site" description="O-(5'-phospho-DNA)-tyrosine intermediate" evidence="10">
    <location>
        <position position="295"/>
    </location>
</feature>
<dbReference type="InterPro" id="IPR013497">
    <property type="entry name" value="Topo_IA_cen"/>
</dbReference>
<keyword evidence="9 10" id="KW-0413">Isomerase</keyword>
<dbReference type="NCBIfam" id="TIGR01051">
    <property type="entry name" value="topA_bact"/>
    <property type="match status" value="1"/>
</dbReference>
<dbReference type="GO" id="GO:0008270">
    <property type="term" value="F:zinc ion binding"/>
    <property type="evidence" value="ECO:0007669"/>
    <property type="project" value="UniProtKB-KW"/>
</dbReference>
<evidence type="ECO:0000256" key="10">
    <source>
        <dbReference type="HAMAP-Rule" id="MF_00952"/>
    </source>
</evidence>
<dbReference type="OrthoDB" id="9804262at2"/>
<dbReference type="InterPro" id="IPR013825">
    <property type="entry name" value="Topo_IA_cen_sub2"/>
</dbReference>
<dbReference type="PRINTS" id="PR00417">
    <property type="entry name" value="PRTPISMRASEI"/>
</dbReference>
<feature type="compositionally biased region" description="Basic residues" evidence="11">
    <location>
        <begin position="814"/>
        <end position="843"/>
    </location>
</feature>
<evidence type="ECO:0000259" key="12">
    <source>
        <dbReference type="PROSITE" id="PS50880"/>
    </source>
</evidence>
<dbReference type="InterPro" id="IPR000380">
    <property type="entry name" value="Topo_IA"/>
</dbReference>
<dbReference type="Gene3D" id="1.10.290.10">
    <property type="entry name" value="Topoisomerase I, domain 4"/>
    <property type="match status" value="1"/>
</dbReference>
<dbReference type="Gene3D" id="3.40.50.140">
    <property type="match status" value="1"/>
</dbReference>
<dbReference type="Gene3D" id="2.70.20.10">
    <property type="entry name" value="Topoisomerase I, domain 3"/>
    <property type="match status" value="1"/>
</dbReference>
<protein>
    <recommendedName>
        <fullName evidence="10">DNA topoisomerase 1</fullName>
        <ecNumber evidence="10">5.6.2.1</ecNumber>
    </recommendedName>
    <alternativeName>
        <fullName evidence="10">DNA topoisomerase I</fullName>
    </alternativeName>
</protein>
<dbReference type="Pfam" id="PF01131">
    <property type="entry name" value="Topoisom_bac"/>
    <property type="match status" value="1"/>
</dbReference>
<proteinExistence type="inferred from homology"/>
<evidence type="ECO:0000256" key="4">
    <source>
        <dbReference type="ARBA" id="ARBA00022771"/>
    </source>
</evidence>
<keyword evidence="6" id="KW-0460">Magnesium</keyword>
<evidence type="ECO:0000256" key="7">
    <source>
        <dbReference type="ARBA" id="ARBA00023029"/>
    </source>
</evidence>
<dbReference type="SUPFAM" id="SSF57783">
    <property type="entry name" value="Zinc beta-ribbon"/>
    <property type="match status" value="1"/>
</dbReference>
<dbReference type="GO" id="GO:0003677">
    <property type="term" value="F:DNA binding"/>
    <property type="evidence" value="ECO:0007669"/>
    <property type="project" value="UniProtKB-KW"/>
</dbReference>
<reference evidence="14 15" key="1">
    <citation type="submission" date="2019-06" db="EMBL/GenBank/DDBJ databases">
        <authorList>
            <person name="Lee I."/>
            <person name="Jang G.I."/>
            <person name="Hwang C.Y."/>
        </authorList>
    </citation>
    <scope>NUCLEOTIDE SEQUENCE [LARGE SCALE GENOMIC DNA]</scope>
    <source>
        <strain evidence="14 15">PAMC 28131</strain>
    </source>
</reference>
<dbReference type="GO" id="GO:0005694">
    <property type="term" value="C:chromosome"/>
    <property type="evidence" value="ECO:0007669"/>
    <property type="project" value="InterPro"/>
</dbReference>
<feature type="site" description="Interaction with DNA" evidence="10">
    <location>
        <position position="297"/>
    </location>
</feature>
<evidence type="ECO:0000259" key="13">
    <source>
        <dbReference type="PROSITE" id="PS52039"/>
    </source>
</evidence>
<dbReference type="SMART" id="SM00493">
    <property type="entry name" value="TOPRIM"/>
    <property type="match status" value="1"/>
</dbReference>
<sequence length="843" mass="91671">MDLVIVESPAKARTIEGYLGGNAKVLASFGHVRDLPAVDGSVDPAHDFAMQWEVSADRSKQLKAITDAAKAADRVVLATDPDREGEAISWHLAEVLRQKKAVPKGGMQRITFNAITKDAVKAAMAAPRDIDQPLVDAYLARRALDYLVGFTLSPVLWRKLPGAKSAGRVQSVALRLIVEREREIEIFTPQEYWTVEASMKAASGHMFPARLTALAGKKLDKFGLPTEANAEEARAIVEAASFSVSAVDLKTVVRNPAPPFTTSTLQQEASRKLGLGAQQTMRTAQTLYEAGHITYMRTDGVAMDGSAINAARDMVMERYGRDYVPERPRAYSVKAKNAQEAHEAIRPTNFTKTAGGLHLSDMEARLYDLIWKRAVASQMASAQLERTTVDLLADDGSAELRATGTVVVFPGFLTLYAEGTDDLDEEDGSRLPKLLAGERPQTQEVTKAQHFTQPPPRYSEASLVKRMEELGIGRPSTYASIIQVLKDRDYVVLEQKRFRPQEKGRLVTAFLERFFERYVGYDFTAGLEGQLDDISADKASYLQVLRDFWADFQPRAEDVKAQKPWDVEKALDEYLAPHLFPPRADGGDPRACPSCGDGRLALKVGKFGPFISCSNYPECKFTRQFASANGDDAGPSTLGDDPATGLPVEVKSGRFGRYVQSGEKRSSIPKDMGDLDLPGALKLLSLPREVGLHPETGLPIVANLGRYGPYLLHDGKYANLKDTADLFEIGMNAAVVKLAEPKGGRGQRTPAEPLAVLGAHPETGVEVKVLNGRFGPYITDGSVNANVPKATDPKAVTLEQAVELLAERAARAPAKGKKKAPAKKAPAKKPAAKKAAPKKKASA</sequence>
<evidence type="ECO:0000313" key="14">
    <source>
        <dbReference type="EMBL" id="TPE60442.1"/>
    </source>
</evidence>
<dbReference type="InterPro" id="IPR025589">
    <property type="entry name" value="Toprim_C_rpt"/>
</dbReference>
<dbReference type="CDD" id="cd03363">
    <property type="entry name" value="TOPRIM_TopoIA_TopoI"/>
    <property type="match status" value="1"/>
</dbReference>
<dbReference type="InterPro" id="IPR013826">
    <property type="entry name" value="Topo_IA_cen_sub3"/>
</dbReference>
<dbReference type="AlphaFoldDB" id="A0A501XIJ0"/>
<dbReference type="HAMAP" id="MF_00952">
    <property type="entry name" value="Topoisom_1_prok"/>
    <property type="match status" value="1"/>
</dbReference>
<dbReference type="InterPro" id="IPR028612">
    <property type="entry name" value="Topoisom_1_IA"/>
</dbReference>
<dbReference type="Pfam" id="PF01396">
    <property type="entry name" value="Zn_ribbon_Top1"/>
    <property type="match status" value="1"/>
</dbReference>
<dbReference type="SMART" id="SM00437">
    <property type="entry name" value="TOP1Ac"/>
    <property type="match status" value="1"/>
</dbReference>
<gene>
    <name evidence="10 14" type="primary">topA</name>
    <name evidence="14" type="ORF">FJQ54_10520</name>
</gene>
<accession>A0A501XIJ0</accession>
<dbReference type="Gene3D" id="1.10.460.10">
    <property type="entry name" value="Topoisomerase I, domain 2"/>
    <property type="match status" value="1"/>
</dbReference>
<evidence type="ECO:0000256" key="5">
    <source>
        <dbReference type="ARBA" id="ARBA00022833"/>
    </source>
</evidence>
<evidence type="ECO:0000256" key="3">
    <source>
        <dbReference type="ARBA" id="ARBA00022723"/>
    </source>
</evidence>
<feature type="site" description="Interaction with DNA" evidence="10">
    <location>
        <position position="145"/>
    </location>
</feature>
<dbReference type="InterPro" id="IPR003602">
    <property type="entry name" value="Topo_IA_DNA-bd_dom"/>
</dbReference>
<dbReference type="SMART" id="SM00436">
    <property type="entry name" value="TOP1Bc"/>
    <property type="match status" value="1"/>
</dbReference>
<dbReference type="PROSITE" id="PS50880">
    <property type="entry name" value="TOPRIM"/>
    <property type="match status" value="1"/>
</dbReference>
<feature type="region of interest" description="Disordered" evidence="11">
    <location>
        <begin position="809"/>
        <end position="843"/>
    </location>
</feature>
<dbReference type="InterPro" id="IPR006171">
    <property type="entry name" value="TOPRIM_dom"/>
</dbReference>
<evidence type="ECO:0000256" key="1">
    <source>
        <dbReference type="ARBA" id="ARBA00000213"/>
    </source>
</evidence>
<dbReference type="InterPro" id="IPR023405">
    <property type="entry name" value="Topo_IA_core_domain"/>
</dbReference>
<dbReference type="EMBL" id="VFSU01000026">
    <property type="protein sequence ID" value="TPE60442.1"/>
    <property type="molecule type" value="Genomic_DNA"/>
</dbReference>
<name>A0A501XIJ0_9SPHN</name>
<keyword evidence="5" id="KW-0862">Zinc</keyword>
<feature type="domain" description="Topo IA-type catalytic" evidence="13">
    <location>
        <begin position="131"/>
        <end position="556"/>
    </location>
</feature>
<comment type="caution">
    <text evidence="14">The sequence shown here is derived from an EMBL/GenBank/DDBJ whole genome shotgun (WGS) entry which is preliminary data.</text>
</comment>
<comment type="function">
    <text evidence="10">Releases the supercoiling and torsional tension of DNA, which is introduced during the DNA replication and transcription, by transiently cleaving and rejoining one strand of the DNA duplex. Introduces a single-strand break via transesterification at a target site in duplex DNA. The scissile phosphodiester is attacked by the catalytic tyrosine of the enzyme, resulting in the formation of a DNA-(5'-phosphotyrosyl)-enzyme intermediate and the expulsion of a 3'-OH DNA strand. The free DNA strand then undergoes passage around the unbroken strand, thus removing DNA supercoils. Finally, in the religation step, the DNA 3'-OH attacks the covalent intermediate to expel the active-site tyrosine and restore the DNA phosphodiester backbone.</text>
</comment>
<comment type="similarity">
    <text evidence="2 10">Belongs to the type IA topoisomerase family.</text>
</comment>
<dbReference type="CDD" id="cd00186">
    <property type="entry name" value="TOP1Ac"/>
    <property type="match status" value="1"/>
</dbReference>
<dbReference type="PANTHER" id="PTHR42785">
    <property type="entry name" value="DNA TOPOISOMERASE, TYPE IA, CORE"/>
    <property type="match status" value="1"/>
</dbReference>
<organism evidence="14 15">
    <name type="scientific">Sandaracinobacter neustonicus</name>
    <dbReference type="NCBI Taxonomy" id="1715348"/>
    <lineage>
        <taxon>Bacteria</taxon>
        <taxon>Pseudomonadati</taxon>
        <taxon>Pseudomonadota</taxon>
        <taxon>Alphaproteobacteria</taxon>
        <taxon>Sphingomonadales</taxon>
        <taxon>Sphingosinicellaceae</taxon>
        <taxon>Sandaracinobacter</taxon>
    </lineage>
</organism>
<evidence type="ECO:0000256" key="9">
    <source>
        <dbReference type="ARBA" id="ARBA00023235"/>
    </source>
</evidence>
<dbReference type="GO" id="GO:0006265">
    <property type="term" value="P:DNA topological change"/>
    <property type="evidence" value="ECO:0007669"/>
    <property type="project" value="UniProtKB-UniRule"/>
</dbReference>
<evidence type="ECO:0000256" key="8">
    <source>
        <dbReference type="ARBA" id="ARBA00023125"/>
    </source>
</evidence>
<evidence type="ECO:0000256" key="6">
    <source>
        <dbReference type="ARBA" id="ARBA00022842"/>
    </source>
</evidence>
<keyword evidence="3" id="KW-0479">Metal-binding</keyword>
<feature type="site" description="Interaction with DNA" evidence="10">
    <location>
        <position position="31"/>
    </location>
</feature>
<comment type="caution">
    <text evidence="10">Lacks conserved residue(s) required for the propagation of feature annotation.</text>
</comment>